<dbReference type="EMBL" id="LSRL02000035">
    <property type="protein sequence ID" value="TDG48193.1"/>
    <property type="molecule type" value="Genomic_DNA"/>
</dbReference>
<evidence type="ECO:0000313" key="2">
    <source>
        <dbReference type="Proteomes" id="UP000295192"/>
    </source>
</evidence>
<dbReference type="Proteomes" id="UP000295192">
    <property type="component" value="Unassembled WGS sequence"/>
</dbReference>
<gene>
    <name evidence="1" type="ORF">AWZ03_005368</name>
</gene>
<proteinExistence type="predicted"/>
<reference evidence="1 2" key="1">
    <citation type="journal article" date="2019" name="J. Hered.">
        <title>An Improved Genome Assembly for Drosophila navojoa, the Basal Species in the mojavensis Cluster.</title>
        <authorList>
            <person name="Vanderlinde T."/>
            <person name="Dupim E.G."/>
            <person name="Nazario-Yepiz N.O."/>
            <person name="Carvalho A.B."/>
        </authorList>
    </citation>
    <scope>NUCLEOTIDE SEQUENCE [LARGE SCALE GENOMIC DNA]</scope>
    <source>
        <strain evidence="1">Navoj_Jal97</strain>
        <tissue evidence="1">Whole organism</tissue>
    </source>
</reference>
<keyword evidence="2" id="KW-1185">Reference proteome</keyword>
<sequence length="101" mass="11654">MTTGRLSPMQIDAEFSQNAQHISIAIDGNARRIKVVDDVRLLTCQQQSQQPSQQQQQQQQPQIQIQIHLQTQTQTQTQIQMRDTLDTMRKQKQANDRLTAV</sequence>
<protein>
    <submittedName>
        <fullName evidence="1">Uncharacterized protein</fullName>
    </submittedName>
</protein>
<name>A0A484BHD1_DRONA</name>
<comment type="caution">
    <text evidence="1">The sequence shown here is derived from an EMBL/GenBank/DDBJ whole genome shotgun (WGS) entry which is preliminary data.</text>
</comment>
<evidence type="ECO:0000313" key="1">
    <source>
        <dbReference type="EMBL" id="TDG48193.1"/>
    </source>
</evidence>
<dbReference type="AlphaFoldDB" id="A0A484BHD1"/>
<organism evidence="1 2">
    <name type="scientific">Drosophila navojoa</name>
    <name type="common">Fruit fly</name>
    <dbReference type="NCBI Taxonomy" id="7232"/>
    <lineage>
        <taxon>Eukaryota</taxon>
        <taxon>Metazoa</taxon>
        <taxon>Ecdysozoa</taxon>
        <taxon>Arthropoda</taxon>
        <taxon>Hexapoda</taxon>
        <taxon>Insecta</taxon>
        <taxon>Pterygota</taxon>
        <taxon>Neoptera</taxon>
        <taxon>Endopterygota</taxon>
        <taxon>Diptera</taxon>
        <taxon>Brachycera</taxon>
        <taxon>Muscomorpha</taxon>
        <taxon>Ephydroidea</taxon>
        <taxon>Drosophilidae</taxon>
        <taxon>Drosophila</taxon>
    </lineage>
</organism>
<accession>A0A484BHD1</accession>